<sequence length="136" mass="15671">MIRYILFVLHYVFRPRINRALESLTSSWNNHPMRTERNWSPIQMWTNGMLDMRNHELVGVADVVGVSDFNNLEWFGYDPQAPPPSDDGLSTVEVEDITVDLSYNVMQQLTNEVDPCEFSDSFGIDLYVKALSIVLN</sequence>
<evidence type="ECO:0000313" key="2">
    <source>
        <dbReference type="EMBL" id="KAJ7372469.1"/>
    </source>
</evidence>
<dbReference type="EMBL" id="MU826836">
    <property type="protein sequence ID" value="KAJ7372469.1"/>
    <property type="molecule type" value="Genomic_DNA"/>
</dbReference>
<protein>
    <recommendedName>
        <fullName evidence="1">Integrase core domain-containing protein</fullName>
    </recommendedName>
</protein>
<dbReference type="AlphaFoldDB" id="A0A9W9Z184"/>
<organism evidence="2 3">
    <name type="scientific">Desmophyllum pertusum</name>
    <dbReference type="NCBI Taxonomy" id="174260"/>
    <lineage>
        <taxon>Eukaryota</taxon>
        <taxon>Metazoa</taxon>
        <taxon>Cnidaria</taxon>
        <taxon>Anthozoa</taxon>
        <taxon>Hexacorallia</taxon>
        <taxon>Scleractinia</taxon>
        <taxon>Caryophylliina</taxon>
        <taxon>Caryophylliidae</taxon>
        <taxon>Desmophyllum</taxon>
    </lineage>
</organism>
<dbReference type="OrthoDB" id="5986573at2759"/>
<evidence type="ECO:0000313" key="3">
    <source>
        <dbReference type="Proteomes" id="UP001163046"/>
    </source>
</evidence>
<dbReference type="Pfam" id="PF24764">
    <property type="entry name" value="rva_4"/>
    <property type="match status" value="1"/>
</dbReference>
<name>A0A9W9Z184_9CNID</name>
<accession>A0A9W9Z184</accession>
<reference evidence="2" key="1">
    <citation type="submission" date="2023-01" db="EMBL/GenBank/DDBJ databases">
        <title>Genome assembly of the deep-sea coral Lophelia pertusa.</title>
        <authorList>
            <person name="Herrera S."/>
            <person name="Cordes E."/>
        </authorList>
    </citation>
    <scope>NUCLEOTIDE SEQUENCE</scope>
    <source>
        <strain evidence="2">USNM1676648</strain>
        <tissue evidence="2">Polyp</tissue>
    </source>
</reference>
<feature type="domain" description="Integrase core" evidence="1">
    <location>
        <begin position="7"/>
        <end position="54"/>
    </location>
</feature>
<dbReference type="Proteomes" id="UP001163046">
    <property type="component" value="Unassembled WGS sequence"/>
</dbReference>
<keyword evidence="3" id="KW-1185">Reference proteome</keyword>
<gene>
    <name evidence="2" type="ORF">OS493_018976</name>
</gene>
<evidence type="ECO:0000259" key="1">
    <source>
        <dbReference type="Pfam" id="PF24764"/>
    </source>
</evidence>
<comment type="caution">
    <text evidence="2">The sequence shown here is derived from an EMBL/GenBank/DDBJ whole genome shotgun (WGS) entry which is preliminary data.</text>
</comment>
<dbReference type="InterPro" id="IPR058913">
    <property type="entry name" value="Integrase_dom_put"/>
</dbReference>
<proteinExistence type="predicted"/>